<dbReference type="HOGENOM" id="CLU_2569515_0_0_9"/>
<dbReference type="Proteomes" id="UP000033612">
    <property type="component" value="Unassembled WGS sequence"/>
</dbReference>
<reference evidence="1 2" key="1">
    <citation type="submission" date="2015-01" db="EMBL/GenBank/DDBJ databases">
        <title>Comparative genomics of the lactic acid bacteria isolated from the honey bee gut.</title>
        <authorList>
            <person name="Ellegaard K.M."/>
            <person name="Tamarit D."/>
            <person name="Javelind E."/>
            <person name="Olofsson T."/>
            <person name="Andersson S.G."/>
            <person name="Vasquez A."/>
        </authorList>
    </citation>
    <scope>NUCLEOTIDE SEQUENCE [LARGE SCALE GENOMIC DNA]</scope>
    <source>
        <strain evidence="1 2">Hma2</strain>
    </source>
</reference>
<evidence type="ECO:0000313" key="2">
    <source>
        <dbReference type="Proteomes" id="UP000033612"/>
    </source>
</evidence>
<gene>
    <name evidence="1" type="ORF">JF75_00600</name>
</gene>
<sequence length="81" mass="9250">MKDKFWDINVAKPIETWSVRVLNAFASGLNERAGDLLNMLQSKEYKLDINDEKQTIQGVYVSDKAMYFELRGVIVASHLEG</sequence>
<comment type="caution">
    <text evidence="1">The sequence shown here is derived from an EMBL/GenBank/DDBJ whole genome shotgun (WGS) entry which is preliminary data.</text>
</comment>
<dbReference type="OrthoDB" id="2300808at2"/>
<protein>
    <submittedName>
        <fullName evidence="1">Uncharacterized protein</fullName>
    </submittedName>
</protein>
<accession>A0A0F4LM91</accession>
<name>A0A0F4LM91_9LACO</name>
<dbReference type="EMBL" id="JXLH01000002">
    <property type="protein sequence ID" value="KJY59942.1"/>
    <property type="molecule type" value="Genomic_DNA"/>
</dbReference>
<keyword evidence="2" id="KW-1185">Reference proteome</keyword>
<dbReference type="RefSeq" id="WP_052726831.1">
    <property type="nucleotide sequence ID" value="NZ_JBHTBO010000013.1"/>
</dbReference>
<organism evidence="1 2">
    <name type="scientific">Lactobacillus kimbladii</name>
    <dbReference type="NCBI Taxonomy" id="1218506"/>
    <lineage>
        <taxon>Bacteria</taxon>
        <taxon>Bacillati</taxon>
        <taxon>Bacillota</taxon>
        <taxon>Bacilli</taxon>
        <taxon>Lactobacillales</taxon>
        <taxon>Lactobacillaceae</taxon>
        <taxon>Lactobacillus</taxon>
    </lineage>
</organism>
<evidence type="ECO:0000313" key="1">
    <source>
        <dbReference type="EMBL" id="KJY59942.1"/>
    </source>
</evidence>
<dbReference type="AlphaFoldDB" id="A0A0F4LM91"/>
<dbReference type="PATRIC" id="fig|1218506.3.peg.88"/>
<proteinExistence type="predicted"/>